<reference evidence="2" key="1">
    <citation type="submission" date="2016-04" db="EMBL/GenBank/DDBJ databases">
        <authorList>
            <person name="Evans L.H."/>
            <person name="Alamgir A."/>
            <person name="Owens N."/>
            <person name="Weber N.D."/>
            <person name="Virtaneva K."/>
            <person name="Barbian K."/>
            <person name="Babar A."/>
            <person name="Rosenke K."/>
        </authorList>
    </citation>
    <scope>NUCLEOTIDE SEQUENCE</scope>
    <source>
        <strain evidence="2">92-2</strain>
    </source>
</reference>
<organism evidence="2">
    <name type="scientific">uncultured Desulfovibrio sp</name>
    <dbReference type="NCBI Taxonomy" id="167968"/>
    <lineage>
        <taxon>Bacteria</taxon>
        <taxon>Pseudomonadati</taxon>
        <taxon>Thermodesulfobacteriota</taxon>
        <taxon>Desulfovibrionia</taxon>
        <taxon>Desulfovibrionales</taxon>
        <taxon>Desulfovibrionaceae</taxon>
        <taxon>Desulfovibrio</taxon>
        <taxon>environmental samples</taxon>
    </lineage>
</organism>
<gene>
    <name evidence="2" type="ORF">KM92DES2_10776</name>
</gene>
<accession>A0A212JAP4</accession>
<dbReference type="AlphaFoldDB" id="A0A212JAP4"/>
<protein>
    <submittedName>
        <fullName evidence="2">Uncharacterized protein</fullName>
    </submittedName>
</protein>
<keyword evidence="1" id="KW-0812">Transmembrane</keyword>
<proteinExistence type="predicted"/>
<dbReference type="EMBL" id="FLUP01000001">
    <property type="protein sequence ID" value="SBV96315.1"/>
    <property type="molecule type" value="Genomic_DNA"/>
</dbReference>
<sequence length="152" mass="17313">MLCPSRCNSVLKSWCRVPRTKARAWSLPSFRYGCAAPPAVKFLAGRGRMHSGCRAPIAASSSGMWLSRAGSCISTVWKPANPFAPLILQGGWFAPFTAVFAFVLSFWLMTTPHRRQARRIECKFLWFAMYWKPTKKWPITCVGCLQKREYCR</sequence>
<name>A0A212JAP4_9BACT</name>
<keyword evidence="1" id="KW-0472">Membrane</keyword>
<keyword evidence="1" id="KW-1133">Transmembrane helix</keyword>
<feature type="transmembrane region" description="Helical" evidence="1">
    <location>
        <begin position="86"/>
        <end position="109"/>
    </location>
</feature>
<evidence type="ECO:0000313" key="2">
    <source>
        <dbReference type="EMBL" id="SBV96315.1"/>
    </source>
</evidence>
<evidence type="ECO:0000256" key="1">
    <source>
        <dbReference type="SAM" id="Phobius"/>
    </source>
</evidence>